<evidence type="ECO:0000313" key="2">
    <source>
        <dbReference type="Proteomes" id="UP000075680"/>
    </source>
</evidence>
<protein>
    <submittedName>
        <fullName evidence="1">Uncharacterized protein</fullName>
    </submittedName>
</protein>
<dbReference type="EMBL" id="JRUE01000103">
    <property type="protein sequence ID" value="KXZ71455.1"/>
    <property type="molecule type" value="Genomic_DNA"/>
</dbReference>
<organism evidence="1 2">
    <name type="scientific">Acinetobacter venetianus</name>
    <dbReference type="NCBI Taxonomy" id="52133"/>
    <lineage>
        <taxon>Bacteria</taxon>
        <taxon>Pseudomonadati</taxon>
        <taxon>Pseudomonadota</taxon>
        <taxon>Gammaproteobacteria</taxon>
        <taxon>Moraxellales</taxon>
        <taxon>Moraxellaceae</taxon>
        <taxon>Acinetobacter</taxon>
    </lineage>
</organism>
<name>A0A150HWK6_9GAMM</name>
<sequence length="888" mass="94262">MTTHYLGSFQKTVLATLIGLCLSPSVFALQEISDKDLSQATGEGIALLPQDFAFVLRGNGANEPVSTILNDRTKDTGYIHILPVGGLTSMVQDTNKDGFVSDGLTPIAGSTKPVDHSVGKADIYLYGLALSKNQNGDVNSRFDSNGSTINYGTSAIASWGTPSNPWIFKAETKNNIPNFDPASTIGQDLTYLGLEAPLYEYVYNNLGVNTNTPETAGLDAYNLKLAFWADMFVLDQAQSPSSANLYKLGENFGSTDTSGNRANRLRLQAIMNGFSINGSNFKVFQTLDGATTAGGLSPFYNNTLGMSGLVRLNSGDSRNSIDNANRSNIKASFTQTGVERWYSANSTCASSNDSNCIQSGSGANGTWVKASGTDGNYTVADSTWNVPTGTGFGTGNGANCGTSFTNEECMYRFKRRKVMDIVTGGTWTPPSLSNMKVLRLSTRESGTGQGILDTPALSSTPVAPTFDATEGLYIYNPNINLVLGNMYQPVIFGSDGKNLSLEIARIPNKPEVYKEIYTNYDQAYDPLNPNANGGYKGSTCNVYQCGANVTLGGRTYQGSSATHSSISIGTVNYNAAKNTLEADKSNEAIGISFGQLATTAMAGKKVVRDEVAFQQRQATNTTYTVTDRYTLRVHGDDLGAFTGGQTKYHEYADPYGKTPVSCTETGGFFGGTACDSVAYRWTNTTGYHTYWSYLDVMDDAGNKSFGNKEGLVIYCNSGVGQCIAGTPKGATYVNGTTITWQSGFGPNSSADVANSAGLQNLTGVIWGIQDCWIGTSGRESGSQCWGGTSSTGGTGAFGQGSVLQGSQGIEPPTANNQSWTYNRTSLPWFDAARSSVTSDYYGVKTGITPQVIPAAVSVSTNPSPLNNLGSAVIDGVLIQHLKLTTKGL</sequence>
<gene>
    <name evidence="1" type="ORF">AVENLUH5627_01117</name>
</gene>
<proteinExistence type="predicted"/>
<accession>A0A150HWK6</accession>
<dbReference type="PATRIC" id="fig|52133.18.peg.1162"/>
<evidence type="ECO:0000313" key="1">
    <source>
        <dbReference type="EMBL" id="KXZ71455.1"/>
    </source>
</evidence>
<dbReference type="Proteomes" id="UP000075680">
    <property type="component" value="Unassembled WGS sequence"/>
</dbReference>
<reference evidence="1 2" key="1">
    <citation type="journal article" date="2016" name="Sci. Rep.">
        <title>Genomic and phenotypic characterization of the species Acinetobacter venetianus.</title>
        <authorList>
            <person name="Fondi M."/>
            <person name="Maida I."/>
            <person name="Perrin E."/>
            <person name="Orlandini V."/>
            <person name="La Torre L."/>
            <person name="Bosi E."/>
            <person name="Negroni A."/>
            <person name="Zanaroli G."/>
            <person name="Fava F."/>
            <person name="Decorosi F."/>
            <person name="Giovannetti L."/>
            <person name="Viti C."/>
            <person name="Vaneechoutte M."/>
            <person name="Dijkshoorn L."/>
            <person name="Fani R."/>
        </authorList>
    </citation>
    <scope>NUCLEOTIDE SEQUENCE [LARGE SCALE GENOMIC DNA]</scope>
    <source>
        <strain evidence="1 2">LUH5627</strain>
    </source>
</reference>
<comment type="caution">
    <text evidence="1">The sequence shown here is derived from an EMBL/GenBank/DDBJ whole genome shotgun (WGS) entry which is preliminary data.</text>
</comment>
<dbReference type="AlphaFoldDB" id="A0A150HWK6"/>